<organism evidence="2 3">
    <name type="scientific">Sorghum bicolor</name>
    <name type="common">Sorghum</name>
    <name type="synonym">Sorghum vulgare</name>
    <dbReference type="NCBI Taxonomy" id="4558"/>
    <lineage>
        <taxon>Eukaryota</taxon>
        <taxon>Viridiplantae</taxon>
        <taxon>Streptophyta</taxon>
        <taxon>Embryophyta</taxon>
        <taxon>Tracheophyta</taxon>
        <taxon>Spermatophyta</taxon>
        <taxon>Magnoliopsida</taxon>
        <taxon>Liliopsida</taxon>
        <taxon>Poales</taxon>
        <taxon>Poaceae</taxon>
        <taxon>PACMAD clade</taxon>
        <taxon>Panicoideae</taxon>
        <taxon>Andropogonodae</taxon>
        <taxon>Andropogoneae</taxon>
        <taxon>Sorghinae</taxon>
        <taxon>Sorghum</taxon>
    </lineage>
</organism>
<dbReference type="Proteomes" id="UP000000768">
    <property type="component" value="Chromosome 3"/>
</dbReference>
<gene>
    <name evidence="2" type="ORF">SORBI_3003G311400</name>
</gene>
<evidence type="ECO:0000313" key="3">
    <source>
        <dbReference type="Proteomes" id="UP000000768"/>
    </source>
</evidence>
<dbReference type="EMBL" id="CM000762">
    <property type="protein sequence ID" value="KXG33471.1"/>
    <property type="molecule type" value="Genomic_DNA"/>
</dbReference>
<dbReference type="InParanoid" id="A0A1B6Q6C8"/>
<dbReference type="OrthoDB" id="10560619at2759"/>
<dbReference type="Gramene" id="KXG33471">
    <property type="protein sequence ID" value="KXG33471"/>
    <property type="gene ID" value="SORBI_3003G311400"/>
</dbReference>
<feature type="compositionally biased region" description="Low complexity" evidence="1">
    <location>
        <begin position="278"/>
        <end position="300"/>
    </location>
</feature>
<dbReference type="Gramene" id="KXG33472">
    <property type="protein sequence ID" value="KXG33472"/>
    <property type="gene ID" value="SORBI_3003G311400"/>
</dbReference>
<protein>
    <recommendedName>
        <fullName evidence="4">DUF4283 domain-containing protein</fullName>
    </recommendedName>
</protein>
<feature type="region of interest" description="Disordered" evidence="1">
    <location>
        <begin position="277"/>
        <end position="336"/>
    </location>
</feature>
<evidence type="ECO:0008006" key="4">
    <source>
        <dbReference type="Google" id="ProtNLM"/>
    </source>
</evidence>
<feature type="compositionally biased region" description="Polar residues" evidence="1">
    <location>
        <begin position="308"/>
        <end position="319"/>
    </location>
</feature>
<sequence length="336" mass="36918">MADPVEWSRENITFLHENEVNADAENWLAVTVVLKVPPTANQDSVNRELIRCAILDKCRIIVFKSDIMQYDHGYLVRTSGREETQLILNTDFLDVGPNKLIVYPWSPYNGSTCQYFDHIPPNIGMVTPAKRPRESDVLENLKVRGHGLPPHLCTSNVIRKVFSSICRFHKMEIYQGDLSFAIWTFASRQCIPDTWTVAVIKDTMLYMWPLWLFVEGCAPPPAPRSEVLKNTRVKFNLYPGTSLGGGGGGASGSGGGGTAGGHDGHSREAMLLGYVVESPSSSDSSSDSDSSQPDSPCQSDLFAEPTLRVSTSDTVSQVPETPLGSGETELVPAYNY</sequence>
<dbReference type="Gramene" id="KXG33473">
    <property type="protein sequence ID" value="KXG33473"/>
    <property type="gene ID" value="SORBI_3003G311400"/>
</dbReference>
<evidence type="ECO:0000313" key="2">
    <source>
        <dbReference type="EMBL" id="KXG33471.1"/>
    </source>
</evidence>
<proteinExistence type="predicted"/>
<accession>A0A1B6Q6C8</accession>
<dbReference type="AlphaFoldDB" id="A0A1B6Q6C8"/>
<dbReference type="EMBL" id="CM000762">
    <property type="protein sequence ID" value="KXG33472.1"/>
    <property type="molecule type" value="Genomic_DNA"/>
</dbReference>
<reference evidence="2 3" key="1">
    <citation type="journal article" date="2009" name="Nature">
        <title>The Sorghum bicolor genome and the diversification of grasses.</title>
        <authorList>
            <person name="Paterson A.H."/>
            <person name="Bowers J.E."/>
            <person name="Bruggmann R."/>
            <person name="Dubchak I."/>
            <person name="Grimwood J."/>
            <person name="Gundlach H."/>
            <person name="Haberer G."/>
            <person name="Hellsten U."/>
            <person name="Mitros T."/>
            <person name="Poliakov A."/>
            <person name="Schmutz J."/>
            <person name="Spannagl M."/>
            <person name="Tang H."/>
            <person name="Wang X."/>
            <person name="Wicker T."/>
            <person name="Bharti A.K."/>
            <person name="Chapman J."/>
            <person name="Feltus F.A."/>
            <person name="Gowik U."/>
            <person name="Grigoriev I.V."/>
            <person name="Lyons E."/>
            <person name="Maher C.A."/>
            <person name="Martis M."/>
            <person name="Narechania A."/>
            <person name="Otillar R.P."/>
            <person name="Penning B.W."/>
            <person name="Salamov A.A."/>
            <person name="Wang Y."/>
            <person name="Zhang L."/>
            <person name="Carpita N.C."/>
            <person name="Freeling M."/>
            <person name="Gingle A.R."/>
            <person name="Hash C.T."/>
            <person name="Keller B."/>
            <person name="Klein P."/>
            <person name="Kresovich S."/>
            <person name="McCann M.C."/>
            <person name="Ming R."/>
            <person name="Peterson D.G."/>
            <person name="Mehboob-ur-Rahman"/>
            <person name="Ware D."/>
            <person name="Westhoff P."/>
            <person name="Mayer K.F."/>
            <person name="Messing J."/>
            <person name="Rokhsar D.S."/>
        </authorList>
    </citation>
    <scope>NUCLEOTIDE SEQUENCE [LARGE SCALE GENOMIC DNA]</scope>
    <source>
        <strain evidence="3">cv. BTx623</strain>
    </source>
</reference>
<name>A0A1B6Q6C8_SORBI</name>
<reference evidence="3" key="3">
    <citation type="journal article" date="2018" name="Plant J.">
        <title>The Sorghum bicolor reference genome: improved assembly, gene annotations, a transcriptome atlas, and signatures of genome organization.</title>
        <authorList>
            <person name="McCormick R.F."/>
            <person name="Truong S.K."/>
            <person name="Sreedasyam A."/>
            <person name="Jenkins J."/>
            <person name="Shu S."/>
            <person name="Sims D."/>
            <person name="Kennedy M."/>
            <person name="Amirebrahimi M."/>
            <person name="Weers B.D."/>
            <person name="McKinley B."/>
            <person name="Mattison A."/>
            <person name="Morishige D.T."/>
            <person name="Grimwood J."/>
            <person name="Schmutz J."/>
            <person name="Mullet J.E."/>
        </authorList>
    </citation>
    <scope>NUCLEOTIDE SEQUENCE [LARGE SCALE GENOMIC DNA]</scope>
    <source>
        <strain evidence="3">cv. BTx623</strain>
    </source>
</reference>
<dbReference type="EMBL" id="CM000762">
    <property type="protein sequence ID" value="KXG33473.1"/>
    <property type="molecule type" value="Genomic_DNA"/>
</dbReference>
<keyword evidence="3" id="KW-1185">Reference proteome</keyword>
<reference evidence="2" key="2">
    <citation type="submission" date="2017-02" db="EMBL/GenBank/DDBJ databases">
        <title>WGS assembly of Sorghum bicolor.</title>
        <authorList>
            <person name="Paterson A."/>
            <person name="Mullet J."/>
            <person name="Bowers J."/>
            <person name="Bruggmann R."/>
            <person name="Dubchak I."/>
            <person name="Grimwood J."/>
            <person name="Gundlach H."/>
            <person name="Haberer G."/>
            <person name="Hellsten U."/>
            <person name="Mitros T."/>
            <person name="Poliakov A."/>
            <person name="Schmutz J."/>
            <person name="Spannagl M."/>
            <person name="Tang H."/>
            <person name="Wang X."/>
            <person name="Wicker T."/>
            <person name="Bharti A."/>
            <person name="Chapman J."/>
            <person name="Feltus F."/>
            <person name="Gowik U."/>
            <person name="Grigoriev I."/>
            <person name="Lyons E."/>
            <person name="Maher C."/>
            <person name="Martis M."/>
            <person name="Narechania A."/>
            <person name="Otillar R."/>
            <person name="Penning B."/>
            <person name="Salamov A."/>
            <person name="Wang Y."/>
            <person name="Zhang L."/>
            <person name="Carpita N."/>
            <person name="Freeling M."/>
            <person name="Gingle A."/>
            <person name="Hash C."/>
            <person name="Keller B."/>
            <person name="Klein P."/>
            <person name="Kresovich S."/>
            <person name="Mccann M."/>
            <person name="Ming R."/>
            <person name="Peterson D."/>
            <person name="Rahman M."/>
            <person name="Ware D."/>
            <person name="Westhoff P."/>
            <person name="Mayer K."/>
            <person name="Messing J."/>
            <person name="Sims D."/>
            <person name="Jenkins J."/>
            <person name="Shu S."/>
            <person name="Rokhsar D."/>
        </authorList>
    </citation>
    <scope>NUCLEOTIDE SEQUENCE</scope>
</reference>
<evidence type="ECO:0000256" key="1">
    <source>
        <dbReference type="SAM" id="MobiDB-lite"/>
    </source>
</evidence>